<evidence type="ECO:0000313" key="2">
    <source>
        <dbReference type="Proteomes" id="UP000199514"/>
    </source>
</evidence>
<reference evidence="1 2" key="1">
    <citation type="submission" date="2016-10" db="EMBL/GenBank/DDBJ databases">
        <authorList>
            <person name="de Groot N.N."/>
        </authorList>
    </citation>
    <scope>NUCLEOTIDE SEQUENCE [LARGE SCALE GENOMIC DNA]</scope>
    <source>
        <strain evidence="1 2">DSM 6793</strain>
    </source>
</reference>
<organism evidence="1 2">
    <name type="scientific">Flexibacter flexilis DSM 6793</name>
    <dbReference type="NCBI Taxonomy" id="927664"/>
    <lineage>
        <taxon>Bacteria</taxon>
        <taxon>Pseudomonadati</taxon>
        <taxon>Bacteroidota</taxon>
        <taxon>Cytophagia</taxon>
        <taxon>Cytophagales</taxon>
        <taxon>Flexibacteraceae</taxon>
        <taxon>Flexibacter</taxon>
    </lineage>
</organism>
<keyword evidence="2" id="KW-1185">Reference proteome</keyword>
<dbReference type="AlphaFoldDB" id="A0A1I1E9B2"/>
<gene>
    <name evidence="1" type="ORF">SAMN05421780_101698</name>
</gene>
<protein>
    <submittedName>
        <fullName evidence="1">Uncharacterized protein</fullName>
    </submittedName>
</protein>
<accession>A0A1I1E9B2</accession>
<sequence length="41" mass="4436">MCKLCLLLLFSLAVIVSYASILLESAVIRLSEVGRGNVLVE</sequence>
<dbReference type="EMBL" id="FOLE01000001">
    <property type="protein sequence ID" value="SFB83684.1"/>
    <property type="molecule type" value="Genomic_DNA"/>
</dbReference>
<name>A0A1I1E9B2_9BACT</name>
<dbReference type="STRING" id="927664.SAMN05421780_101698"/>
<evidence type="ECO:0000313" key="1">
    <source>
        <dbReference type="EMBL" id="SFB83684.1"/>
    </source>
</evidence>
<proteinExistence type="predicted"/>
<dbReference type="Proteomes" id="UP000199514">
    <property type="component" value="Unassembled WGS sequence"/>
</dbReference>